<organism evidence="2 3">
    <name type="scientific">Posidoniimonas corsicana</name>
    <dbReference type="NCBI Taxonomy" id="1938618"/>
    <lineage>
        <taxon>Bacteria</taxon>
        <taxon>Pseudomonadati</taxon>
        <taxon>Planctomycetota</taxon>
        <taxon>Planctomycetia</taxon>
        <taxon>Pirellulales</taxon>
        <taxon>Lacipirellulaceae</taxon>
        <taxon>Posidoniimonas</taxon>
    </lineage>
</organism>
<feature type="transmembrane region" description="Helical" evidence="1">
    <location>
        <begin position="129"/>
        <end position="149"/>
    </location>
</feature>
<feature type="transmembrane region" description="Helical" evidence="1">
    <location>
        <begin position="155"/>
        <end position="175"/>
    </location>
</feature>
<dbReference type="RefSeq" id="WP_146565120.1">
    <property type="nucleotide sequence ID" value="NZ_SIHJ01000001.1"/>
</dbReference>
<evidence type="ECO:0000313" key="2">
    <source>
        <dbReference type="EMBL" id="TWT37815.1"/>
    </source>
</evidence>
<accession>A0A5C5VJ37</accession>
<dbReference type="Proteomes" id="UP000316714">
    <property type="component" value="Unassembled WGS sequence"/>
</dbReference>
<evidence type="ECO:0000256" key="1">
    <source>
        <dbReference type="SAM" id="Phobius"/>
    </source>
</evidence>
<dbReference type="InterPro" id="IPR038762">
    <property type="entry name" value="ABM_predict"/>
</dbReference>
<keyword evidence="1" id="KW-1133">Transmembrane helix</keyword>
<sequence length="207" mass="23465">MKPPTAHHSPNLPSEAVHWAISLVAKEGRQAELDARLVDLAKRSLDLPGVTGVHLMRPPEGSDSREFHLHRSFLNREESRRFYESQLFQDYQREAGPLIEGRAVVRPLHGFEAFFREGAAVPPRWKMAVLTWLAVYPSVLLVSLTVAPLLESWPLPGKTAVLTMLVVLLLAWVIMPRLTRWSRTWLRPELREVHLGAPVAADGERPR</sequence>
<dbReference type="Gene3D" id="3.30.70.100">
    <property type="match status" value="1"/>
</dbReference>
<dbReference type="PANTHER" id="PTHR40057">
    <property type="entry name" value="SLR1162 PROTEIN"/>
    <property type="match status" value="1"/>
</dbReference>
<reference evidence="2 3" key="1">
    <citation type="submission" date="2019-02" db="EMBL/GenBank/DDBJ databases">
        <title>Deep-cultivation of Planctomycetes and their phenomic and genomic characterization uncovers novel biology.</title>
        <authorList>
            <person name="Wiegand S."/>
            <person name="Jogler M."/>
            <person name="Boedeker C."/>
            <person name="Pinto D."/>
            <person name="Vollmers J."/>
            <person name="Rivas-Marin E."/>
            <person name="Kohn T."/>
            <person name="Peeters S.H."/>
            <person name="Heuer A."/>
            <person name="Rast P."/>
            <person name="Oberbeckmann S."/>
            <person name="Bunk B."/>
            <person name="Jeske O."/>
            <person name="Meyerdierks A."/>
            <person name="Storesund J.E."/>
            <person name="Kallscheuer N."/>
            <person name="Luecker S."/>
            <person name="Lage O.M."/>
            <person name="Pohl T."/>
            <person name="Merkel B.J."/>
            <person name="Hornburger P."/>
            <person name="Mueller R.-W."/>
            <person name="Bruemmer F."/>
            <person name="Labrenz M."/>
            <person name="Spormann A.M."/>
            <person name="Op Den Camp H."/>
            <person name="Overmann J."/>
            <person name="Amann R."/>
            <person name="Jetten M.S.M."/>
            <person name="Mascher T."/>
            <person name="Medema M.H."/>
            <person name="Devos D.P."/>
            <person name="Kaster A.-K."/>
            <person name="Ovreas L."/>
            <person name="Rohde M."/>
            <person name="Galperin M.Y."/>
            <person name="Jogler C."/>
        </authorList>
    </citation>
    <scope>NUCLEOTIDE SEQUENCE [LARGE SCALE GENOMIC DNA]</scope>
    <source>
        <strain evidence="2 3">KOR34</strain>
    </source>
</reference>
<dbReference type="InterPro" id="IPR011008">
    <property type="entry name" value="Dimeric_a/b-barrel"/>
</dbReference>
<name>A0A5C5VJ37_9BACT</name>
<keyword evidence="3" id="KW-1185">Reference proteome</keyword>
<dbReference type="EMBL" id="SIHJ01000001">
    <property type="protein sequence ID" value="TWT37815.1"/>
    <property type="molecule type" value="Genomic_DNA"/>
</dbReference>
<dbReference type="OrthoDB" id="1494254at2"/>
<keyword evidence="1" id="KW-0812">Transmembrane</keyword>
<dbReference type="AlphaFoldDB" id="A0A5C5VJ37"/>
<dbReference type="SUPFAM" id="SSF54909">
    <property type="entry name" value="Dimeric alpha+beta barrel"/>
    <property type="match status" value="1"/>
</dbReference>
<keyword evidence="1" id="KW-0472">Membrane</keyword>
<gene>
    <name evidence="2" type="ORF">KOR34_27790</name>
</gene>
<evidence type="ECO:0000313" key="3">
    <source>
        <dbReference type="Proteomes" id="UP000316714"/>
    </source>
</evidence>
<comment type="caution">
    <text evidence="2">The sequence shown here is derived from an EMBL/GenBank/DDBJ whole genome shotgun (WGS) entry which is preliminary data.</text>
</comment>
<protein>
    <recommendedName>
        <fullName evidence="4">Antibiotic biosynthesis monooxygenase</fullName>
    </recommendedName>
</protein>
<evidence type="ECO:0008006" key="4">
    <source>
        <dbReference type="Google" id="ProtNLM"/>
    </source>
</evidence>
<dbReference type="PANTHER" id="PTHR40057:SF1">
    <property type="entry name" value="SLR1162 PROTEIN"/>
    <property type="match status" value="1"/>
</dbReference>
<proteinExistence type="predicted"/>